<feature type="domain" description="EamA" evidence="4">
    <location>
        <begin position="221"/>
        <end position="319"/>
    </location>
</feature>
<dbReference type="Gene3D" id="1.10.3730.20">
    <property type="match status" value="1"/>
</dbReference>
<dbReference type="OrthoDB" id="2037084at2"/>
<comment type="similarity">
    <text evidence="2">Belongs to the EamA transporter family.</text>
</comment>
<feature type="transmembrane region" description="Helical" evidence="3">
    <location>
        <begin position="220"/>
        <end position="240"/>
    </location>
</feature>
<evidence type="ECO:0000256" key="3">
    <source>
        <dbReference type="SAM" id="Phobius"/>
    </source>
</evidence>
<feature type="transmembrane region" description="Helical" evidence="3">
    <location>
        <begin position="129"/>
        <end position="148"/>
    </location>
</feature>
<protein>
    <submittedName>
        <fullName evidence="5">Uncharacterized membrane protein</fullName>
    </submittedName>
</protein>
<evidence type="ECO:0000313" key="5">
    <source>
        <dbReference type="EMBL" id="SJZ85928.1"/>
    </source>
</evidence>
<feature type="transmembrane region" description="Helical" evidence="3">
    <location>
        <begin position="43"/>
        <end position="63"/>
    </location>
</feature>
<dbReference type="SUPFAM" id="SSF103481">
    <property type="entry name" value="Multidrug resistance efflux transporter EmrE"/>
    <property type="match status" value="2"/>
</dbReference>
<evidence type="ECO:0000256" key="2">
    <source>
        <dbReference type="ARBA" id="ARBA00007362"/>
    </source>
</evidence>
<dbReference type="PANTHER" id="PTHR22911:SF137">
    <property type="entry name" value="SOLUTE CARRIER FAMILY 35 MEMBER G2-RELATED"/>
    <property type="match status" value="1"/>
</dbReference>
<organism evidence="5 6">
    <name type="scientific">Pilibacter termitis</name>
    <dbReference type="NCBI Taxonomy" id="263852"/>
    <lineage>
        <taxon>Bacteria</taxon>
        <taxon>Bacillati</taxon>
        <taxon>Bacillota</taxon>
        <taxon>Bacilli</taxon>
        <taxon>Lactobacillales</taxon>
        <taxon>Enterococcaceae</taxon>
        <taxon>Pilibacter</taxon>
    </lineage>
</organism>
<keyword evidence="3" id="KW-0812">Transmembrane</keyword>
<dbReference type="RefSeq" id="WP_078807560.1">
    <property type="nucleotide sequence ID" value="NZ_FUXI01000018.1"/>
</dbReference>
<dbReference type="STRING" id="263852.SAMN02745116_01628"/>
<accession>A0A1T4P4S5</accession>
<feature type="domain" description="EamA" evidence="4">
    <location>
        <begin position="12"/>
        <end position="146"/>
    </location>
</feature>
<keyword evidence="3" id="KW-1133">Transmembrane helix</keyword>
<keyword evidence="6" id="KW-1185">Reference proteome</keyword>
<feature type="transmembrane region" description="Helical" evidence="3">
    <location>
        <begin position="169"/>
        <end position="185"/>
    </location>
</feature>
<dbReference type="InterPro" id="IPR000620">
    <property type="entry name" value="EamA_dom"/>
</dbReference>
<feature type="transmembrane region" description="Helical" evidence="3">
    <location>
        <begin position="276"/>
        <end position="297"/>
    </location>
</feature>
<proteinExistence type="inferred from homology"/>
<feature type="transmembrane region" description="Helical" evidence="3">
    <location>
        <begin position="75"/>
        <end position="96"/>
    </location>
</feature>
<name>A0A1T4P4S5_9ENTE</name>
<feature type="transmembrane region" description="Helical" evidence="3">
    <location>
        <begin position="12"/>
        <end position="31"/>
    </location>
</feature>
<dbReference type="PANTHER" id="PTHR22911">
    <property type="entry name" value="ACYL-MALONYL CONDENSING ENZYME-RELATED"/>
    <property type="match status" value="1"/>
</dbReference>
<dbReference type="AlphaFoldDB" id="A0A1T4P4S5"/>
<comment type="subcellular location">
    <subcellularLocation>
        <location evidence="1">Endomembrane system</location>
        <topology evidence="1">Multi-pass membrane protein</topology>
    </subcellularLocation>
</comment>
<keyword evidence="3" id="KW-0472">Membrane</keyword>
<feature type="transmembrane region" description="Helical" evidence="3">
    <location>
        <begin position="304"/>
        <end position="322"/>
    </location>
</feature>
<dbReference type="InterPro" id="IPR037185">
    <property type="entry name" value="EmrE-like"/>
</dbReference>
<gene>
    <name evidence="5" type="ORF">SAMN02745116_01628</name>
</gene>
<evidence type="ECO:0000256" key="1">
    <source>
        <dbReference type="ARBA" id="ARBA00004127"/>
    </source>
</evidence>
<sequence>MNGIFQFITENLWFICTILTIFTWGAGEFFYKVGNDYEDDYSSSRTVVMVGLFFGLYVLVYYVMIQHFSYDWSSFLTYLPVSAAYIISMWLGYIGLRYLEVSIVGPVSNASGAVSALFLVLFAGQKISWLAWVAIILVTLGILIISRGEDSEMKERAENAENVEEEKRYRIGAIAILFPIGYMIFDSLGTFFDGIVLDAHELTIFGNTIHWALDEDQAQMSYMLTFFFLGLLVFLWLTFVKKQKWSFGGEKSRATAAILETIGQVFYVFAMTGASVLAAPLIASYAVFSVVLGHIFLKERLKPLAYVAVILVVIGTIIIGVYDY</sequence>
<evidence type="ECO:0000259" key="4">
    <source>
        <dbReference type="Pfam" id="PF00892"/>
    </source>
</evidence>
<dbReference type="EMBL" id="FUXI01000018">
    <property type="protein sequence ID" value="SJZ85928.1"/>
    <property type="molecule type" value="Genomic_DNA"/>
</dbReference>
<evidence type="ECO:0000313" key="6">
    <source>
        <dbReference type="Proteomes" id="UP000190328"/>
    </source>
</evidence>
<reference evidence="5 6" key="1">
    <citation type="submission" date="2017-02" db="EMBL/GenBank/DDBJ databases">
        <authorList>
            <person name="Peterson S.W."/>
        </authorList>
    </citation>
    <scope>NUCLEOTIDE SEQUENCE [LARGE SCALE GENOMIC DNA]</scope>
    <source>
        <strain evidence="5 6">ATCC BAA-1030</strain>
    </source>
</reference>
<dbReference type="Proteomes" id="UP000190328">
    <property type="component" value="Unassembled WGS sequence"/>
</dbReference>
<dbReference type="GO" id="GO:0016020">
    <property type="term" value="C:membrane"/>
    <property type="evidence" value="ECO:0007669"/>
    <property type="project" value="InterPro"/>
</dbReference>
<dbReference type="Pfam" id="PF00892">
    <property type="entry name" value="EamA"/>
    <property type="match status" value="2"/>
</dbReference>